<keyword evidence="14" id="KW-1185">Reference proteome</keyword>
<dbReference type="OrthoDB" id="2014201at2759"/>
<name>A0A9E7JTF1_9LILI</name>
<dbReference type="InterPro" id="IPR050587">
    <property type="entry name" value="GNT1/Glycosyltrans_8"/>
</dbReference>
<accession>A0A9E7JTF1</accession>
<dbReference type="GO" id="GO:0016757">
    <property type="term" value="F:glycosyltransferase activity"/>
    <property type="evidence" value="ECO:0007669"/>
    <property type="project" value="UniProtKB-KW"/>
</dbReference>
<evidence type="ECO:0000256" key="7">
    <source>
        <dbReference type="ARBA" id="ARBA00023136"/>
    </source>
</evidence>
<keyword evidence="7 12" id="KW-0472">Membrane</keyword>
<keyword evidence="6 12" id="KW-1133">Transmembrane helix</keyword>
<evidence type="ECO:0000256" key="10">
    <source>
        <dbReference type="ARBA" id="ARBA00038162"/>
    </source>
</evidence>
<keyword evidence="2" id="KW-0328">Glycosyltransferase</keyword>
<reference evidence="13" key="1">
    <citation type="submission" date="2022-05" db="EMBL/GenBank/DDBJ databases">
        <title>The Musa troglodytarum L. genome provides insights into the mechanism of non-climacteric behaviour and enrichment of carotenoids.</title>
        <authorList>
            <person name="Wang J."/>
        </authorList>
    </citation>
    <scope>NUCLEOTIDE SEQUENCE</scope>
    <source>
        <tissue evidence="13">Leaf</tissue>
    </source>
</reference>
<dbReference type="AlphaFoldDB" id="A0A9E7JTF1"/>
<dbReference type="EC" id="2.4.1.-" evidence="11"/>
<evidence type="ECO:0000256" key="11">
    <source>
        <dbReference type="RuleBase" id="RU362027"/>
    </source>
</evidence>
<evidence type="ECO:0000256" key="2">
    <source>
        <dbReference type="ARBA" id="ARBA00022676"/>
    </source>
</evidence>
<protein>
    <recommendedName>
        <fullName evidence="11">Hexosyltransferase</fullName>
        <ecNumber evidence="11">2.4.1.-</ecNumber>
    </recommendedName>
</protein>
<dbReference type="Pfam" id="PF01501">
    <property type="entry name" value="Glyco_transf_8"/>
    <property type="match status" value="1"/>
</dbReference>
<evidence type="ECO:0000256" key="5">
    <source>
        <dbReference type="ARBA" id="ARBA00022723"/>
    </source>
</evidence>
<evidence type="ECO:0000256" key="8">
    <source>
        <dbReference type="ARBA" id="ARBA00023211"/>
    </source>
</evidence>
<dbReference type="InterPro" id="IPR002495">
    <property type="entry name" value="Glyco_trans_8"/>
</dbReference>
<sequence length="612" mass="68757">MGFGGEMMKAVASKALVIKINVAFLGFCVFAYILLLVLQPASLYNQNATKMVSCSLRGCHGKKAGESIRLQAARENRTTMETVPSFLKRLHGGMKVGLVNVGAEEALDWGLPSGTTAVDFEPVSDNFQWKDLFPEWIDEEEENEGPSCPEIPMPDLSSCGEVGMVVAKLPCRRAETAGWARDLSRLQVHLVAAAAAARRGSRDARGAVKVVLLSACRPMMELFRCDDLVAREGEWWMYEAEAWRLEEKLALPIGSCNLALPLWDKGTDVVYDASKLAEAATPRRREAYATVLHSSDTYVCGALALAHSIVRTGSTRDLVLLHDNTIAPHKLRGLATAGWTLREIERIRNPRAQRGTYNEYNYSKLRLWQLTDYHKVVFIDADILVLRSLDVLFRFPQISATGNDGHIFNSGVMVMEPSNCTFKALMALREDVVSYNGGDQGFLNEVFVWWHRLPRRVNFLKNFWSNTTAEASMKNHLFAADPPKLYSIHYLGIKPWMCYREYDCNWNIGDQRTYASDAAHATWWRLHDQMDGRLHEFCGLPAARREELEQERRQAEELGFGDGHWRLRVSGDGRNVTKQPTSCGVYGVDVACHQLRCFCVSSTGSHLQELLA</sequence>
<keyword evidence="3 13" id="KW-0808">Transferase</keyword>
<feature type="transmembrane region" description="Helical" evidence="12">
    <location>
        <begin position="16"/>
        <end position="38"/>
    </location>
</feature>
<dbReference type="Gene3D" id="3.90.550.10">
    <property type="entry name" value="Spore Coat Polysaccharide Biosynthesis Protein SpsA, Chain A"/>
    <property type="match status" value="1"/>
</dbReference>
<evidence type="ECO:0000256" key="6">
    <source>
        <dbReference type="ARBA" id="ARBA00022989"/>
    </source>
</evidence>
<evidence type="ECO:0000256" key="4">
    <source>
        <dbReference type="ARBA" id="ARBA00022692"/>
    </source>
</evidence>
<dbReference type="GO" id="GO:0000139">
    <property type="term" value="C:Golgi membrane"/>
    <property type="evidence" value="ECO:0007669"/>
    <property type="project" value="UniProtKB-SubCell"/>
</dbReference>
<comment type="similarity">
    <text evidence="10">Belongs to the glycosyltransferase 8 family. Glycogenin subfamily.</text>
</comment>
<dbReference type="GO" id="GO:0071555">
    <property type="term" value="P:cell wall organization"/>
    <property type="evidence" value="ECO:0007669"/>
    <property type="project" value="UniProtKB-KW"/>
</dbReference>
<keyword evidence="9" id="KW-0961">Cell wall biogenesis/degradation</keyword>
<dbReference type="GO" id="GO:0046872">
    <property type="term" value="F:metal ion binding"/>
    <property type="evidence" value="ECO:0007669"/>
    <property type="project" value="UniProtKB-KW"/>
</dbReference>
<dbReference type="FunFam" id="3.90.550.10:FF:000018">
    <property type="entry name" value="Hexosyltransferase"/>
    <property type="match status" value="1"/>
</dbReference>
<dbReference type="SUPFAM" id="SSF53448">
    <property type="entry name" value="Nucleotide-diphospho-sugar transferases"/>
    <property type="match status" value="1"/>
</dbReference>
<dbReference type="CDD" id="cd02537">
    <property type="entry name" value="GT8_Glycogenin"/>
    <property type="match status" value="1"/>
</dbReference>
<evidence type="ECO:0000256" key="9">
    <source>
        <dbReference type="ARBA" id="ARBA00023316"/>
    </source>
</evidence>
<dbReference type="PANTHER" id="PTHR11183">
    <property type="entry name" value="GLYCOGENIN SUBFAMILY MEMBER"/>
    <property type="match status" value="1"/>
</dbReference>
<gene>
    <name evidence="13" type="ORF">MUK42_00391</name>
</gene>
<proteinExistence type="inferred from homology"/>
<evidence type="ECO:0000256" key="1">
    <source>
        <dbReference type="ARBA" id="ARBA00004323"/>
    </source>
</evidence>
<comment type="subcellular location">
    <subcellularLocation>
        <location evidence="1">Golgi apparatus membrane</location>
        <topology evidence="1">Single-pass type II membrane protein</topology>
    </subcellularLocation>
</comment>
<evidence type="ECO:0000313" key="13">
    <source>
        <dbReference type="EMBL" id="URD91921.1"/>
    </source>
</evidence>
<evidence type="ECO:0000256" key="3">
    <source>
        <dbReference type="ARBA" id="ARBA00022679"/>
    </source>
</evidence>
<dbReference type="EMBL" id="CP097505">
    <property type="protein sequence ID" value="URD91921.1"/>
    <property type="molecule type" value="Genomic_DNA"/>
</dbReference>
<dbReference type="InterPro" id="IPR029044">
    <property type="entry name" value="Nucleotide-diphossugar_trans"/>
</dbReference>
<keyword evidence="4 12" id="KW-0812">Transmembrane</keyword>
<evidence type="ECO:0000256" key="12">
    <source>
        <dbReference type="SAM" id="Phobius"/>
    </source>
</evidence>
<keyword evidence="5" id="KW-0479">Metal-binding</keyword>
<dbReference type="Proteomes" id="UP001055439">
    <property type="component" value="Chromosome 3"/>
</dbReference>
<evidence type="ECO:0000313" key="14">
    <source>
        <dbReference type="Proteomes" id="UP001055439"/>
    </source>
</evidence>
<organism evidence="13 14">
    <name type="scientific">Musa troglodytarum</name>
    <name type="common">fe'i banana</name>
    <dbReference type="NCBI Taxonomy" id="320322"/>
    <lineage>
        <taxon>Eukaryota</taxon>
        <taxon>Viridiplantae</taxon>
        <taxon>Streptophyta</taxon>
        <taxon>Embryophyta</taxon>
        <taxon>Tracheophyta</taxon>
        <taxon>Spermatophyta</taxon>
        <taxon>Magnoliopsida</taxon>
        <taxon>Liliopsida</taxon>
        <taxon>Zingiberales</taxon>
        <taxon>Musaceae</taxon>
        <taxon>Musa</taxon>
    </lineage>
</organism>
<keyword evidence="8" id="KW-0464">Manganese</keyword>